<accession>A0AA91TW86</accession>
<evidence type="ECO:0000313" key="4">
    <source>
        <dbReference type="Proteomes" id="UP000216961"/>
    </source>
</evidence>
<feature type="domain" description="Uncharacterized protein YyaB-like PH" evidence="2">
    <location>
        <begin position="62"/>
        <end position="138"/>
    </location>
</feature>
<organism evidence="3 4">
    <name type="scientific">Niallia circulans</name>
    <name type="common">Bacillus circulans</name>
    <dbReference type="NCBI Taxonomy" id="1397"/>
    <lineage>
        <taxon>Bacteria</taxon>
        <taxon>Bacillati</taxon>
        <taxon>Bacillota</taxon>
        <taxon>Bacilli</taxon>
        <taxon>Bacillales</taxon>
        <taxon>Bacillaceae</taxon>
        <taxon>Niallia</taxon>
    </lineage>
</organism>
<dbReference type="RefSeq" id="WP_095328957.1">
    <property type="nucleotide sequence ID" value="NZ_CP053315.1"/>
</dbReference>
<sequence>MIFRSKVDRFFIIMLLVVIFSMGLVTLGPLFIEKERTILPSIIMSTIFILCTSFFAWITFGIKYVFTDEYLLVKGGPFHSKIRYENITKVAKTTDIFTGFRLLTSKSAIEIFYMTASLGSVKISPQNAELFLIELENRISKRGKNNN</sequence>
<dbReference type="Proteomes" id="UP000216961">
    <property type="component" value="Unassembled WGS sequence"/>
</dbReference>
<feature type="transmembrane region" description="Helical" evidence="1">
    <location>
        <begin position="12"/>
        <end position="32"/>
    </location>
</feature>
<feature type="transmembrane region" description="Helical" evidence="1">
    <location>
        <begin position="38"/>
        <end position="60"/>
    </location>
</feature>
<reference evidence="3 4" key="1">
    <citation type="submission" date="2017-07" db="EMBL/GenBank/DDBJ databases">
        <title>Isolation and whole genome analysis of endospore-forming bacteria from heroin.</title>
        <authorList>
            <person name="Kalinowski J."/>
            <person name="Ahrens B."/>
            <person name="Al-Dilaimi A."/>
            <person name="Winkler A."/>
            <person name="Wibberg D."/>
            <person name="Schleenbecker U."/>
            <person name="Ruckert C."/>
            <person name="Wolfel R."/>
            <person name="Grass G."/>
        </authorList>
    </citation>
    <scope>NUCLEOTIDE SEQUENCE [LARGE SCALE GENOMIC DNA]</scope>
    <source>
        <strain evidence="3 4">7521-2</strain>
    </source>
</reference>
<dbReference type="EMBL" id="NPBQ01000021">
    <property type="protein sequence ID" value="PAD84687.1"/>
    <property type="molecule type" value="Genomic_DNA"/>
</dbReference>
<dbReference type="GO" id="GO:0030153">
    <property type="term" value="P:bacteriocin immunity"/>
    <property type="evidence" value="ECO:0007669"/>
    <property type="project" value="InterPro"/>
</dbReference>
<dbReference type="InterPro" id="IPR009589">
    <property type="entry name" value="PH_YyaB-like"/>
</dbReference>
<gene>
    <name evidence="3" type="ORF">CHH57_03610</name>
</gene>
<name>A0AA91TW86_NIACI</name>
<dbReference type="Pfam" id="PF06713">
    <property type="entry name" value="bPH_4"/>
    <property type="match status" value="1"/>
</dbReference>
<evidence type="ECO:0000313" key="3">
    <source>
        <dbReference type="EMBL" id="PAD84687.1"/>
    </source>
</evidence>
<keyword evidence="1" id="KW-0472">Membrane</keyword>
<protein>
    <recommendedName>
        <fullName evidence="2">Uncharacterized protein YyaB-like PH domain-containing protein</fullName>
    </recommendedName>
</protein>
<evidence type="ECO:0000259" key="2">
    <source>
        <dbReference type="Pfam" id="PF06713"/>
    </source>
</evidence>
<proteinExistence type="predicted"/>
<evidence type="ECO:0000256" key="1">
    <source>
        <dbReference type="SAM" id="Phobius"/>
    </source>
</evidence>
<dbReference type="AlphaFoldDB" id="A0AA91TW86"/>
<keyword evidence="1" id="KW-0812">Transmembrane</keyword>
<comment type="caution">
    <text evidence="3">The sequence shown here is derived from an EMBL/GenBank/DDBJ whole genome shotgun (WGS) entry which is preliminary data.</text>
</comment>
<keyword evidence="1" id="KW-1133">Transmembrane helix</keyword>